<protein>
    <submittedName>
        <fullName evidence="2">Uncharacterized protein</fullName>
    </submittedName>
</protein>
<reference evidence="2" key="1">
    <citation type="submission" date="2020-06" db="EMBL/GenBank/DDBJ databases">
        <authorList>
            <person name="Li T."/>
            <person name="Hu X."/>
            <person name="Zhang T."/>
            <person name="Song X."/>
            <person name="Zhang H."/>
            <person name="Dai N."/>
            <person name="Sheng W."/>
            <person name="Hou X."/>
            <person name="Wei L."/>
        </authorList>
    </citation>
    <scope>NUCLEOTIDE SEQUENCE</scope>
    <source>
        <strain evidence="2">3651</strain>
        <tissue evidence="2">Leaf</tissue>
    </source>
</reference>
<keyword evidence="3" id="KW-1185">Reference proteome</keyword>
<feature type="region of interest" description="Disordered" evidence="1">
    <location>
        <begin position="1"/>
        <end position="65"/>
    </location>
</feature>
<proteinExistence type="predicted"/>
<gene>
    <name evidence="2" type="ORF">Salat_2624700</name>
</gene>
<comment type="caution">
    <text evidence="2">The sequence shown here is derived from an EMBL/GenBank/DDBJ whole genome shotgun (WGS) entry which is preliminary data.</text>
</comment>
<dbReference type="AlphaFoldDB" id="A0AAE2CAV8"/>
<reference evidence="2" key="2">
    <citation type="journal article" date="2024" name="Plant">
        <title>Genomic evolution and insights into agronomic trait innovations of Sesamum species.</title>
        <authorList>
            <person name="Miao H."/>
            <person name="Wang L."/>
            <person name="Qu L."/>
            <person name="Liu H."/>
            <person name="Sun Y."/>
            <person name="Le M."/>
            <person name="Wang Q."/>
            <person name="Wei S."/>
            <person name="Zheng Y."/>
            <person name="Lin W."/>
            <person name="Duan Y."/>
            <person name="Cao H."/>
            <person name="Xiong S."/>
            <person name="Wang X."/>
            <person name="Wei L."/>
            <person name="Li C."/>
            <person name="Ma Q."/>
            <person name="Ju M."/>
            <person name="Zhao R."/>
            <person name="Li G."/>
            <person name="Mu C."/>
            <person name="Tian Q."/>
            <person name="Mei H."/>
            <person name="Zhang T."/>
            <person name="Gao T."/>
            <person name="Zhang H."/>
        </authorList>
    </citation>
    <scope>NUCLEOTIDE SEQUENCE</scope>
    <source>
        <strain evidence="2">3651</strain>
    </source>
</reference>
<accession>A0AAE2CAV8</accession>
<feature type="region of interest" description="Disordered" evidence="1">
    <location>
        <begin position="121"/>
        <end position="169"/>
    </location>
</feature>
<evidence type="ECO:0000313" key="3">
    <source>
        <dbReference type="Proteomes" id="UP001293254"/>
    </source>
</evidence>
<name>A0AAE2CAV8_9LAMI</name>
<dbReference type="EMBL" id="JACGWO010000011">
    <property type="protein sequence ID" value="KAK4415175.1"/>
    <property type="molecule type" value="Genomic_DNA"/>
</dbReference>
<organism evidence="2 3">
    <name type="scientific">Sesamum alatum</name>
    <dbReference type="NCBI Taxonomy" id="300844"/>
    <lineage>
        <taxon>Eukaryota</taxon>
        <taxon>Viridiplantae</taxon>
        <taxon>Streptophyta</taxon>
        <taxon>Embryophyta</taxon>
        <taxon>Tracheophyta</taxon>
        <taxon>Spermatophyta</taxon>
        <taxon>Magnoliopsida</taxon>
        <taxon>eudicotyledons</taxon>
        <taxon>Gunneridae</taxon>
        <taxon>Pentapetalae</taxon>
        <taxon>asterids</taxon>
        <taxon>lamiids</taxon>
        <taxon>Lamiales</taxon>
        <taxon>Pedaliaceae</taxon>
        <taxon>Sesamum</taxon>
    </lineage>
</organism>
<dbReference type="Proteomes" id="UP001293254">
    <property type="component" value="Unassembled WGS sequence"/>
</dbReference>
<sequence length="169" mass="17565">MAQGVTPVGSGGGAPWRGIFDYQPRTHSARGQEKSPTRGSPSSPVMEVRSADRRGCGPNNGGTWQARQAGALVDSEVEGSADYGTEAQVLLAGGPEVYSQPKRPACEIPSIQIHSPTLAQVIDSQPNPSPNPSAHKASPVHIDPNPSLNPSAPPNLGPWPSTPDPLSQP</sequence>
<evidence type="ECO:0000313" key="2">
    <source>
        <dbReference type="EMBL" id="KAK4415175.1"/>
    </source>
</evidence>
<feature type="compositionally biased region" description="Pro residues" evidence="1">
    <location>
        <begin position="151"/>
        <end position="169"/>
    </location>
</feature>
<evidence type="ECO:0000256" key="1">
    <source>
        <dbReference type="SAM" id="MobiDB-lite"/>
    </source>
</evidence>